<name>A0A4Q2UCU8_9HYPH</name>
<sequence length="355" mass="35809">MTTFPARAARTALLAAALLGAGTLAAGAEPAAPPRPAAAARPQPGAKPVVLVVGDRFATALADGLEADPAIAVSRTTGDGFGLTKPTFADSLPTIRDRLARADKPALAAVMVGADDRDALSDGAIRFEPGSPGWAKLYGDRVDQVSKLFRDAGVPLVWVGLPAVRSAELSADIVRQNGVIRDRAAKDGAAYVDSFDGFTDAAGRYSPVGPDADGATAKLRRADGLGFTRAGARKLASFLAPEVARLGRGAAAAGAADVANLTIERARGFDAALDVDVNAQIRREAARAQGAGAPPVPFAALPQGPAAGPVLPLTAAPVAPDGQLASLVVPAGAPVGAEPGPPRPGRADDFSWPKP</sequence>
<feature type="compositionally biased region" description="Basic and acidic residues" evidence="1">
    <location>
        <begin position="345"/>
        <end position="355"/>
    </location>
</feature>
<comment type="caution">
    <text evidence="3">The sequence shown here is derived from an EMBL/GenBank/DDBJ whole genome shotgun (WGS) entry which is preliminary data.</text>
</comment>
<evidence type="ECO:0000313" key="4">
    <source>
        <dbReference type="Proteomes" id="UP000290759"/>
    </source>
</evidence>
<proteinExistence type="predicted"/>
<dbReference type="GO" id="GO:0016788">
    <property type="term" value="F:hydrolase activity, acting on ester bonds"/>
    <property type="evidence" value="ECO:0007669"/>
    <property type="project" value="UniProtKB-ARBA"/>
</dbReference>
<reference evidence="3 4" key="2">
    <citation type="submission" date="2019-02" db="EMBL/GenBank/DDBJ databases">
        <title>'Lichenibacterium ramalinii' gen. nov. sp. nov., 'Lichenibacterium minor' gen. nov. sp. nov.</title>
        <authorList>
            <person name="Pankratov T."/>
        </authorList>
    </citation>
    <scope>NUCLEOTIDE SEQUENCE [LARGE SCALE GENOMIC DNA]</scope>
    <source>
        <strain evidence="3 4">RmlP026</strain>
    </source>
</reference>
<feature type="region of interest" description="Disordered" evidence="1">
    <location>
        <begin position="330"/>
        <end position="355"/>
    </location>
</feature>
<keyword evidence="4" id="KW-1185">Reference proteome</keyword>
<dbReference type="PROSITE" id="PS51318">
    <property type="entry name" value="TAT"/>
    <property type="match status" value="1"/>
</dbReference>
<dbReference type="RefSeq" id="WP_129222788.1">
    <property type="nucleotide sequence ID" value="NZ_QYBB01000001.1"/>
</dbReference>
<reference evidence="3 4" key="1">
    <citation type="submission" date="2018-12" db="EMBL/GenBank/DDBJ databases">
        <authorList>
            <person name="Grouzdev D.S."/>
            <person name="Krutkina M.S."/>
        </authorList>
    </citation>
    <scope>NUCLEOTIDE SEQUENCE [LARGE SCALE GENOMIC DNA]</scope>
    <source>
        <strain evidence="3 4">RmlP026</strain>
    </source>
</reference>
<evidence type="ECO:0000256" key="1">
    <source>
        <dbReference type="SAM" id="MobiDB-lite"/>
    </source>
</evidence>
<dbReference type="InterPro" id="IPR007407">
    <property type="entry name" value="DUF459"/>
</dbReference>
<evidence type="ECO:0000313" key="3">
    <source>
        <dbReference type="EMBL" id="RYC33928.1"/>
    </source>
</evidence>
<dbReference type="Pfam" id="PF04311">
    <property type="entry name" value="DUF459"/>
    <property type="match status" value="1"/>
</dbReference>
<dbReference type="Proteomes" id="UP000290759">
    <property type="component" value="Unassembled WGS sequence"/>
</dbReference>
<dbReference type="InterPro" id="IPR036514">
    <property type="entry name" value="SGNH_hydro_sf"/>
</dbReference>
<evidence type="ECO:0000256" key="2">
    <source>
        <dbReference type="SAM" id="SignalP"/>
    </source>
</evidence>
<feature type="chain" id="PRO_5020526160" evidence="2">
    <location>
        <begin position="29"/>
        <end position="355"/>
    </location>
</feature>
<dbReference type="InterPro" id="IPR006311">
    <property type="entry name" value="TAT_signal"/>
</dbReference>
<keyword evidence="2" id="KW-0732">Signal</keyword>
<gene>
    <name evidence="3" type="ORF">D3273_01370</name>
</gene>
<accession>A0A4Q2UCU8</accession>
<protein>
    <submittedName>
        <fullName evidence="3">DUF459 domain-containing protein</fullName>
    </submittedName>
</protein>
<feature type="signal peptide" evidence="2">
    <location>
        <begin position="1"/>
        <end position="28"/>
    </location>
</feature>
<dbReference type="OrthoDB" id="9805649at2"/>
<dbReference type="AlphaFoldDB" id="A0A4Q2UCU8"/>
<dbReference type="EMBL" id="QYBB01000001">
    <property type="protein sequence ID" value="RYC33928.1"/>
    <property type="molecule type" value="Genomic_DNA"/>
</dbReference>
<dbReference type="Gene3D" id="3.40.50.1110">
    <property type="entry name" value="SGNH hydrolase"/>
    <property type="match status" value="1"/>
</dbReference>
<organism evidence="3 4">
    <name type="scientific">Lichenibacterium minor</name>
    <dbReference type="NCBI Taxonomy" id="2316528"/>
    <lineage>
        <taxon>Bacteria</taxon>
        <taxon>Pseudomonadati</taxon>
        <taxon>Pseudomonadota</taxon>
        <taxon>Alphaproteobacteria</taxon>
        <taxon>Hyphomicrobiales</taxon>
        <taxon>Lichenihabitantaceae</taxon>
        <taxon>Lichenibacterium</taxon>
    </lineage>
</organism>
<dbReference type="SUPFAM" id="SSF52266">
    <property type="entry name" value="SGNH hydrolase"/>
    <property type="match status" value="1"/>
</dbReference>